<keyword evidence="3 8" id="KW-0812">Transmembrane</keyword>
<evidence type="ECO:0000256" key="4">
    <source>
        <dbReference type="ARBA" id="ARBA00022824"/>
    </source>
</evidence>
<comment type="caution">
    <text evidence="9">The sequence shown here is derived from an EMBL/GenBank/DDBJ whole genome shotgun (WGS) entry which is preliminary data.</text>
</comment>
<proteinExistence type="inferred from homology"/>
<reference evidence="9 10" key="1">
    <citation type="journal article" date="2016" name="Mol. Biol. Evol.">
        <title>Genome-Wide Survey of Gut Fungi (Harpellales) Reveals the First Horizontally Transferred Ubiquitin Gene from a Mosquito Host.</title>
        <authorList>
            <person name="Wang Y."/>
            <person name="White M.M."/>
            <person name="Kvist S."/>
            <person name="Moncalvo J.M."/>
        </authorList>
    </citation>
    <scope>NUCLEOTIDE SEQUENCE [LARGE SCALE GENOMIC DNA]</scope>
    <source>
        <strain evidence="9 10">ALG-7-W6</strain>
    </source>
</reference>
<gene>
    <name evidence="9" type="ORF">AYI68_g7</name>
</gene>
<dbReference type="GO" id="GO:0005773">
    <property type="term" value="C:vacuole"/>
    <property type="evidence" value="ECO:0007669"/>
    <property type="project" value="GOC"/>
</dbReference>
<feature type="region of interest" description="Disordered" evidence="7">
    <location>
        <begin position="123"/>
        <end position="151"/>
    </location>
</feature>
<dbReference type="GO" id="GO:0006624">
    <property type="term" value="P:vacuolar protein processing"/>
    <property type="evidence" value="ECO:0007669"/>
    <property type="project" value="TreeGrafter"/>
</dbReference>
<dbReference type="OrthoDB" id="276296at2759"/>
<comment type="subcellular location">
    <subcellularLocation>
        <location evidence="1">Endoplasmic reticulum membrane</location>
        <topology evidence="1">Multi-pass membrane protein</topology>
    </subcellularLocation>
</comment>
<evidence type="ECO:0000256" key="2">
    <source>
        <dbReference type="ARBA" id="ARBA00009950"/>
    </source>
</evidence>
<keyword evidence="5 8" id="KW-1133">Transmembrane helix</keyword>
<keyword evidence="4" id="KW-0256">Endoplasmic reticulum</keyword>
<evidence type="ECO:0000256" key="7">
    <source>
        <dbReference type="SAM" id="MobiDB-lite"/>
    </source>
</evidence>
<sequence>MDMMFMVVNGIYLLFRFGFGYSGLTWRTILAYGVTLTVESFFYVQLYKISQPKFDSKGLLLSSGEDLSSAGLISYMFDFIYITWAIHLLSLVVSFAWWFYLSIPIYFVYMFGGKVLSLFKMSSSDQTQEPSKSKRREKLEKKQAKFGSMQR</sequence>
<dbReference type="PANTHER" id="PTHR13505:SF7">
    <property type="entry name" value="TRANSMEMBRANE PROTEIN 208"/>
    <property type="match status" value="1"/>
</dbReference>
<dbReference type="AlphaFoldDB" id="A0A1R0H9P6"/>
<evidence type="ECO:0000256" key="6">
    <source>
        <dbReference type="ARBA" id="ARBA00023136"/>
    </source>
</evidence>
<dbReference type="PANTHER" id="PTHR13505">
    <property type="entry name" value="TRANSMEMBRANE PROTEIN 208"/>
    <property type="match status" value="1"/>
</dbReference>
<protein>
    <submittedName>
        <fullName evidence="9">Meiotically up-regulated gene 69 protein</fullName>
    </submittedName>
</protein>
<keyword evidence="10" id="KW-1185">Reference proteome</keyword>
<comment type="similarity">
    <text evidence="2">Belongs to the TMEM208 family.</text>
</comment>
<accession>A0A1R0H9P6</accession>
<evidence type="ECO:0000313" key="10">
    <source>
        <dbReference type="Proteomes" id="UP000187455"/>
    </source>
</evidence>
<evidence type="ECO:0000256" key="5">
    <source>
        <dbReference type="ARBA" id="ARBA00022989"/>
    </source>
</evidence>
<evidence type="ECO:0000256" key="3">
    <source>
        <dbReference type="ARBA" id="ARBA00022692"/>
    </source>
</evidence>
<evidence type="ECO:0000313" key="9">
    <source>
        <dbReference type="EMBL" id="OLY85798.1"/>
    </source>
</evidence>
<dbReference type="STRING" id="133383.A0A1R0H9P6"/>
<keyword evidence="6 8" id="KW-0472">Membrane</keyword>
<dbReference type="EMBL" id="LSSL01000002">
    <property type="protein sequence ID" value="OLY85798.1"/>
    <property type="molecule type" value="Genomic_DNA"/>
</dbReference>
<organism evidence="9 10">
    <name type="scientific">Smittium mucronatum</name>
    <dbReference type="NCBI Taxonomy" id="133383"/>
    <lineage>
        <taxon>Eukaryota</taxon>
        <taxon>Fungi</taxon>
        <taxon>Fungi incertae sedis</taxon>
        <taxon>Zoopagomycota</taxon>
        <taxon>Kickxellomycotina</taxon>
        <taxon>Harpellomycetes</taxon>
        <taxon>Harpellales</taxon>
        <taxon>Legeriomycetaceae</taxon>
        <taxon>Smittium</taxon>
    </lineage>
</organism>
<evidence type="ECO:0000256" key="1">
    <source>
        <dbReference type="ARBA" id="ARBA00004477"/>
    </source>
</evidence>
<name>A0A1R0H9P6_9FUNG</name>
<dbReference type="Pfam" id="PF05620">
    <property type="entry name" value="TMEM208_SND2"/>
    <property type="match status" value="1"/>
</dbReference>
<dbReference type="Proteomes" id="UP000187455">
    <property type="component" value="Unassembled WGS sequence"/>
</dbReference>
<feature type="transmembrane region" description="Helical" evidence="8">
    <location>
        <begin position="5"/>
        <end position="23"/>
    </location>
</feature>
<dbReference type="InterPro" id="IPR008506">
    <property type="entry name" value="SND2/TMEM208"/>
</dbReference>
<dbReference type="GO" id="GO:0005789">
    <property type="term" value="C:endoplasmic reticulum membrane"/>
    <property type="evidence" value="ECO:0007669"/>
    <property type="project" value="UniProtKB-SubCell"/>
</dbReference>
<evidence type="ECO:0000256" key="8">
    <source>
        <dbReference type="SAM" id="Phobius"/>
    </source>
</evidence>